<dbReference type="SUPFAM" id="SSF54534">
    <property type="entry name" value="FKBP-like"/>
    <property type="match status" value="1"/>
</dbReference>
<dbReference type="EC" id="5.2.1.8" evidence="10"/>
<feature type="domain" description="PPIase FKBP-type" evidence="11">
    <location>
        <begin position="11"/>
        <end position="90"/>
    </location>
</feature>
<accession>A0ABV0KNT4</accession>
<evidence type="ECO:0000256" key="8">
    <source>
        <dbReference type="ARBA" id="ARBA00037071"/>
    </source>
</evidence>
<evidence type="ECO:0000256" key="7">
    <source>
        <dbReference type="ARBA" id="ARBA00023235"/>
    </source>
</evidence>
<keyword evidence="6" id="KW-0143">Chaperone</keyword>
<evidence type="ECO:0000256" key="3">
    <source>
        <dbReference type="ARBA" id="ARBA00006577"/>
    </source>
</evidence>
<evidence type="ECO:0000256" key="9">
    <source>
        <dbReference type="PROSITE-ProRule" id="PRU00277"/>
    </source>
</evidence>
<evidence type="ECO:0000256" key="10">
    <source>
        <dbReference type="RuleBase" id="RU003915"/>
    </source>
</evidence>
<comment type="caution">
    <text evidence="12">The sequence shown here is derived from an EMBL/GenBank/DDBJ whole genome shotgun (WGS) entry which is preliminary data.</text>
</comment>
<keyword evidence="7 9" id="KW-0413">Isomerase</keyword>
<protein>
    <recommendedName>
        <fullName evidence="10">Peptidyl-prolyl cis-trans isomerase</fullName>
        <ecNumber evidence="10">5.2.1.8</ecNumber>
    </recommendedName>
</protein>
<dbReference type="Gene3D" id="3.10.50.40">
    <property type="match status" value="1"/>
</dbReference>
<evidence type="ECO:0000256" key="1">
    <source>
        <dbReference type="ARBA" id="ARBA00000971"/>
    </source>
</evidence>
<dbReference type="PANTHER" id="PTHR47861">
    <property type="entry name" value="FKBP-TYPE PEPTIDYL-PROLYL CIS-TRANS ISOMERASE SLYD"/>
    <property type="match status" value="1"/>
</dbReference>
<dbReference type="PROSITE" id="PS50059">
    <property type="entry name" value="FKBP_PPIASE"/>
    <property type="match status" value="1"/>
</dbReference>
<dbReference type="EMBL" id="JAMPLM010000023">
    <property type="protein sequence ID" value="MEP1060865.1"/>
    <property type="molecule type" value="Genomic_DNA"/>
</dbReference>
<keyword evidence="13" id="KW-1185">Reference proteome</keyword>
<evidence type="ECO:0000256" key="5">
    <source>
        <dbReference type="ARBA" id="ARBA00023110"/>
    </source>
</evidence>
<reference evidence="12 13" key="1">
    <citation type="submission" date="2022-04" db="EMBL/GenBank/DDBJ databases">
        <title>Positive selection, recombination, and allopatry shape intraspecific diversity of widespread and dominant cyanobacteria.</title>
        <authorList>
            <person name="Wei J."/>
            <person name="Shu W."/>
            <person name="Hu C."/>
        </authorList>
    </citation>
    <scope>NUCLEOTIDE SEQUENCE [LARGE SCALE GENOMIC DNA]</scope>
    <source>
        <strain evidence="12 13">AS-A4</strain>
    </source>
</reference>
<comment type="subcellular location">
    <subcellularLocation>
        <location evidence="2">Cytoplasm</location>
    </subcellularLocation>
</comment>
<dbReference type="PANTHER" id="PTHR47861:SF3">
    <property type="entry name" value="FKBP-TYPE PEPTIDYL-PROLYL CIS-TRANS ISOMERASE SLYD"/>
    <property type="match status" value="1"/>
</dbReference>
<gene>
    <name evidence="12" type="ORF">NDI38_20750</name>
</gene>
<sequence>MTQATTQAKIGDTVKVHYTGKLDDGTVFDSSNDREPLEFTLGSGSIIPGFERAVVGMSLGEAKTEVIPTDEAYGPHLEDMVVVVDRQQMPAEIEPQVGQQLQLQQQDGQVLPVVITDVSGAAVTLDANHPLAGEALTFDIKLVDIV</sequence>
<comment type="function">
    <text evidence="8">Also involved in hydrogenase metallocenter assembly, probably by participating in the nickel insertion step. This function in hydrogenase biosynthesis requires chaperone activity and the presence of the metal-binding domain, but not PPIase activity.</text>
</comment>
<evidence type="ECO:0000313" key="12">
    <source>
        <dbReference type="EMBL" id="MEP1060865.1"/>
    </source>
</evidence>
<keyword evidence="5 9" id="KW-0697">Rotamase</keyword>
<dbReference type="InterPro" id="IPR001179">
    <property type="entry name" value="PPIase_FKBP_dom"/>
</dbReference>
<comment type="catalytic activity">
    <reaction evidence="1 9 10">
        <text>[protein]-peptidylproline (omega=180) = [protein]-peptidylproline (omega=0)</text>
        <dbReference type="Rhea" id="RHEA:16237"/>
        <dbReference type="Rhea" id="RHEA-COMP:10747"/>
        <dbReference type="Rhea" id="RHEA-COMP:10748"/>
        <dbReference type="ChEBI" id="CHEBI:83833"/>
        <dbReference type="ChEBI" id="CHEBI:83834"/>
        <dbReference type="EC" id="5.2.1.8"/>
    </reaction>
</comment>
<dbReference type="RefSeq" id="WP_190452887.1">
    <property type="nucleotide sequence ID" value="NZ_JAMPLM010000023.1"/>
</dbReference>
<evidence type="ECO:0000256" key="4">
    <source>
        <dbReference type="ARBA" id="ARBA00022490"/>
    </source>
</evidence>
<evidence type="ECO:0000259" key="11">
    <source>
        <dbReference type="PROSITE" id="PS50059"/>
    </source>
</evidence>
<evidence type="ECO:0000256" key="6">
    <source>
        <dbReference type="ARBA" id="ARBA00023186"/>
    </source>
</evidence>
<dbReference type="GO" id="GO:0016853">
    <property type="term" value="F:isomerase activity"/>
    <property type="evidence" value="ECO:0007669"/>
    <property type="project" value="UniProtKB-KW"/>
</dbReference>
<proteinExistence type="inferred from homology"/>
<dbReference type="Proteomes" id="UP001476950">
    <property type="component" value="Unassembled WGS sequence"/>
</dbReference>
<dbReference type="InterPro" id="IPR046357">
    <property type="entry name" value="PPIase_dom_sf"/>
</dbReference>
<name>A0ABV0KNT4_9CYAN</name>
<evidence type="ECO:0000313" key="13">
    <source>
        <dbReference type="Proteomes" id="UP001476950"/>
    </source>
</evidence>
<dbReference type="Pfam" id="PF00254">
    <property type="entry name" value="FKBP_C"/>
    <property type="match status" value="1"/>
</dbReference>
<comment type="similarity">
    <text evidence="3 10">Belongs to the FKBP-type PPIase family.</text>
</comment>
<evidence type="ECO:0000256" key="2">
    <source>
        <dbReference type="ARBA" id="ARBA00004496"/>
    </source>
</evidence>
<keyword evidence="4" id="KW-0963">Cytoplasm</keyword>
<organism evidence="12 13">
    <name type="scientific">Stenomitos frigidus AS-A4</name>
    <dbReference type="NCBI Taxonomy" id="2933935"/>
    <lineage>
        <taxon>Bacteria</taxon>
        <taxon>Bacillati</taxon>
        <taxon>Cyanobacteriota</taxon>
        <taxon>Cyanophyceae</taxon>
        <taxon>Leptolyngbyales</taxon>
        <taxon>Leptolyngbyaceae</taxon>
        <taxon>Stenomitos</taxon>
    </lineage>
</organism>